<dbReference type="FunFam" id="1.10.287.950:FF:000001">
    <property type="entry name" value="Methyl-accepting chemotaxis sensory transducer"/>
    <property type="match status" value="1"/>
</dbReference>
<proteinExistence type="inferred from homology"/>
<keyword evidence="5" id="KW-0175">Coiled coil</keyword>
<dbReference type="PROSITE" id="PS50111">
    <property type="entry name" value="CHEMOTAXIS_TRANSDUC_2"/>
    <property type="match status" value="1"/>
</dbReference>
<dbReference type="PRINTS" id="PR00260">
    <property type="entry name" value="CHEMTRNSDUCR"/>
</dbReference>
<dbReference type="EMBL" id="VJOL01000047">
    <property type="protein sequence ID" value="TSE28458.1"/>
    <property type="molecule type" value="Genomic_DNA"/>
</dbReference>
<dbReference type="Pfam" id="PF12729">
    <property type="entry name" value="4HB_MCP_1"/>
    <property type="match status" value="1"/>
</dbReference>
<dbReference type="SMART" id="SM00304">
    <property type="entry name" value="HAMP"/>
    <property type="match status" value="1"/>
</dbReference>
<comment type="caution">
    <text evidence="10">The sequence shown here is derived from an EMBL/GenBank/DDBJ whole genome shotgun (WGS) entry which is preliminary data.</text>
</comment>
<keyword evidence="7" id="KW-0472">Membrane</keyword>
<sequence>MMAIRDWKVGTRLALAFGLMLALLVAIVALVAVSSDQMHRAAEQAKQLQRLAMVAEKWSAFMGQQVARVEAMVRFGDNPALQAYFQQQIQATRDVVDGLQQQLEADIGISGQREQLAQVAALRQAQIAARDELMAAVKSLDMARAAELLQSRYLPGAKAYTDAQQALAQRLVQEAESAVDEAEKRSELLMIVEIVVGAVAVVLGIIVAVSLARGIVRPLREAVGLAGAIAQGDLTQHVHTQRGDEVGDLMRALDAMQAALRQALGRIRGAADGVASASAEIAQGNQDLSSRTESAASSLEQTAASMEQLTEAVRHSADSSRTANQVAQQAADAAQRGGTAVREVIGTMKGIEASSQKIADIIQVIDGIAFQTNILALNAAVEAARAGEAGRGFAVVAGEVRQLAQRSAQAAKEIKTLIEESVARVQQGGQQVDAAGRTVEEIVQAIQRVADMIGEVTAATTEQSESITQVNAAIGQLDQTQQQNAALVEQTTAAAESLRQQALELQQVVGQFRTGEGLPVAVASPAPRPSLAKAPARKPAAPKPLGTTARREPSLPKPAAAAQAPAAPAAKAGSTKPAAPAKAAAPTPMPAVPANDDGDWETF</sequence>
<feature type="coiled-coil region" evidence="5">
    <location>
        <begin position="470"/>
        <end position="508"/>
    </location>
</feature>
<evidence type="ECO:0000256" key="1">
    <source>
        <dbReference type="ARBA" id="ARBA00004370"/>
    </source>
</evidence>
<dbReference type="Pfam" id="PF00672">
    <property type="entry name" value="HAMP"/>
    <property type="match status" value="1"/>
</dbReference>
<dbReference type="PANTHER" id="PTHR43531">
    <property type="entry name" value="PROTEIN ICFG"/>
    <property type="match status" value="1"/>
</dbReference>
<dbReference type="InterPro" id="IPR047347">
    <property type="entry name" value="YvaQ-like_sensor"/>
</dbReference>
<dbReference type="CDD" id="cd11386">
    <property type="entry name" value="MCP_signal"/>
    <property type="match status" value="1"/>
</dbReference>
<dbReference type="PROSITE" id="PS50885">
    <property type="entry name" value="HAMP"/>
    <property type="match status" value="1"/>
</dbReference>
<dbReference type="CDD" id="cd19411">
    <property type="entry name" value="MCP2201-like_sensor"/>
    <property type="match status" value="1"/>
</dbReference>
<dbReference type="Proteomes" id="UP000318542">
    <property type="component" value="Unassembled WGS sequence"/>
</dbReference>
<feature type="domain" description="Methyl-accepting transducer" evidence="8">
    <location>
        <begin position="270"/>
        <end position="499"/>
    </location>
</feature>
<keyword evidence="4" id="KW-0807">Transducer</keyword>
<dbReference type="Pfam" id="PF00015">
    <property type="entry name" value="MCPsignal"/>
    <property type="match status" value="1"/>
</dbReference>
<feature type="compositionally biased region" description="Low complexity" evidence="6">
    <location>
        <begin position="520"/>
        <end position="545"/>
    </location>
</feature>
<keyword evidence="2" id="KW-0488">Methylation</keyword>
<evidence type="ECO:0000313" key="11">
    <source>
        <dbReference type="Proteomes" id="UP000318542"/>
    </source>
</evidence>
<keyword evidence="7" id="KW-1133">Transmembrane helix</keyword>
<accession>A0A554WY18</accession>
<dbReference type="SMART" id="SM00283">
    <property type="entry name" value="MA"/>
    <property type="match status" value="1"/>
</dbReference>
<evidence type="ECO:0000256" key="3">
    <source>
        <dbReference type="ARBA" id="ARBA00029447"/>
    </source>
</evidence>
<dbReference type="SUPFAM" id="SSF58104">
    <property type="entry name" value="Methyl-accepting chemotaxis protein (MCP) signaling domain"/>
    <property type="match status" value="1"/>
</dbReference>
<protein>
    <submittedName>
        <fullName evidence="10">Methyl-accepting chemotaxis protein I</fullName>
    </submittedName>
</protein>
<evidence type="ECO:0000259" key="9">
    <source>
        <dbReference type="PROSITE" id="PS50885"/>
    </source>
</evidence>
<feature type="domain" description="HAMP" evidence="9">
    <location>
        <begin position="213"/>
        <end position="265"/>
    </location>
</feature>
<evidence type="ECO:0000313" key="10">
    <source>
        <dbReference type="EMBL" id="TSE28458.1"/>
    </source>
</evidence>
<name>A0A554WY18_9BURK</name>
<reference evidence="10 11" key="1">
    <citation type="submission" date="2019-07" db="EMBL/GenBank/DDBJ databases">
        <title>Tepidimonas thermarum AA-1 draft genome.</title>
        <authorList>
            <person name="Da Costa M.S."/>
            <person name="Froufe H.J.C."/>
            <person name="Egas C."/>
            <person name="Albuquerque L."/>
        </authorList>
    </citation>
    <scope>NUCLEOTIDE SEQUENCE [LARGE SCALE GENOMIC DNA]</scope>
    <source>
        <strain evidence="10 11">AA-1</strain>
    </source>
</reference>
<organism evidence="10 11">
    <name type="scientific">Tepidimonas thermarum</name>
    <dbReference type="NCBI Taxonomy" id="335431"/>
    <lineage>
        <taxon>Bacteria</taxon>
        <taxon>Pseudomonadati</taxon>
        <taxon>Pseudomonadota</taxon>
        <taxon>Betaproteobacteria</taxon>
        <taxon>Burkholderiales</taxon>
        <taxon>Tepidimonas</taxon>
    </lineage>
</organism>
<keyword evidence="11" id="KW-1185">Reference proteome</keyword>
<feature type="transmembrane region" description="Helical" evidence="7">
    <location>
        <begin position="188"/>
        <end position="212"/>
    </location>
</feature>
<feature type="coiled-coil region" evidence="5">
    <location>
        <begin position="165"/>
        <end position="192"/>
    </location>
</feature>
<keyword evidence="7" id="KW-0812">Transmembrane</keyword>
<dbReference type="GO" id="GO:0004888">
    <property type="term" value="F:transmembrane signaling receptor activity"/>
    <property type="evidence" value="ECO:0007669"/>
    <property type="project" value="InterPro"/>
</dbReference>
<dbReference type="InterPro" id="IPR003660">
    <property type="entry name" value="HAMP_dom"/>
</dbReference>
<dbReference type="GO" id="GO:0005886">
    <property type="term" value="C:plasma membrane"/>
    <property type="evidence" value="ECO:0007669"/>
    <property type="project" value="TreeGrafter"/>
</dbReference>
<comment type="subcellular location">
    <subcellularLocation>
        <location evidence="1">Membrane</location>
    </subcellularLocation>
</comment>
<dbReference type="InterPro" id="IPR004089">
    <property type="entry name" value="MCPsignal_dom"/>
</dbReference>
<gene>
    <name evidence="10" type="primary">tsr_6</name>
    <name evidence="10" type="ORF">Tther_02079</name>
</gene>
<dbReference type="InterPro" id="IPR024478">
    <property type="entry name" value="HlyB_4HB_MCP"/>
</dbReference>
<feature type="region of interest" description="Disordered" evidence="6">
    <location>
        <begin position="283"/>
        <end position="302"/>
    </location>
</feature>
<dbReference type="AlphaFoldDB" id="A0A554WY18"/>
<evidence type="ECO:0000256" key="6">
    <source>
        <dbReference type="SAM" id="MobiDB-lite"/>
    </source>
</evidence>
<dbReference type="GO" id="GO:0006935">
    <property type="term" value="P:chemotaxis"/>
    <property type="evidence" value="ECO:0007669"/>
    <property type="project" value="InterPro"/>
</dbReference>
<evidence type="ECO:0000259" key="8">
    <source>
        <dbReference type="PROSITE" id="PS50111"/>
    </source>
</evidence>
<evidence type="ECO:0000256" key="5">
    <source>
        <dbReference type="SAM" id="Coils"/>
    </source>
</evidence>
<dbReference type="GO" id="GO:0007165">
    <property type="term" value="P:signal transduction"/>
    <property type="evidence" value="ECO:0007669"/>
    <property type="project" value="UniProtKB-KW"/>
</dbReference>
<dbReference type="InterPro" id="IPR051310">
    <property type="entry name" value="MCP_chemotaxis"/>
</dbReference>
<dbReference type="Gene3D" id="1.10.287.950">
    <property type="entry name" value="Methyl-accepting chemotaxis protein"/>
    <property type="match status" value="1"/>
</dbReference>
<comment type="similarity">
    <text evidence="3">Belongs to the methyl-accepting chemotaxis (MCP) protein family.</text>
</comment>
<evidence type="ECO:0000256" key="7">
    <source>
        <dbReference type="SAM" id="Phobius"/>
    </source>
</evidence>
<dbReference type="CDD" id="cd06225">
    <property type="entry name" value="HAMP"/>
    <property type="match status" value="1"/>
</dbReference>
<feature type="region of interest" description="Disordered" evidence="6">
    <location>
        <begin position="520"/>
        <end position="603"/>
    </location>
</feature>
<dbReference type="InterPro" id="IPR004090">
    <property type="entry name" value="Chemotax_Me-accpt_rcpt"/>
</dbReference>
<dbReference type="PANTHER" id="PTHR43531:SF14">
    <property type="entry name" value="METHYL-ACCEPTING CHEMOTAXIS PROTEIN I-RELATED"/>
    <property type="match status" value="1"/>
</dbReference>
<feature type="compositionally biased region" description="Low complexity" evidence="6">
    <location>
        <begin position="557"/>
        <end position="586"/>
    </location>
</feature>
<evidence type="ECO:0000256" key="2">
    <source>
        <dbReference type="ARBA" id="ARBA00022481"/>
    </source>
</evidence>
<evidence type="ECO:0000256" key="4">
    <source>
        <dbReference type="PROSITE-ProRule" id="PRU00284"/>
    </source>
</evidence>